<keyword evidence="5" id="KW-0687">Ribonucleoprotein</keyword>
<evidence type="ECO:0000313" key="10">
    <source>
        <dbReference type="Proteomes" id="UP001396898"/>
    </source>
</evidence>
<evidence type="ECO:0000256" key="3">
    <source>
        <dbReference type="ARBA" id="ARBA00022980"/>
    </source>
</evidence>
<evidence type="ECO:0000256" key="2">
    <source>
        <dbReference type="ARBA" id="ARBA00022946"/>
    </source>
</evidence>
<feature type="region of interest" description="Disordered" evidence="8">
    <location>
        <begin position="49"/>
        <end position="74"/>
    </location>
</feature>
<comment type="subcellular location">
    <subcellularLocation>
        <location evidence="1">Mitochondrion</location>
    </subcellularLocation>
</comment>
<organism evidence="9 10">
    <name type="scientific">Apiospora marii</name>
    <dbReference type="NCBI Taxonomy" id="335849"/>
    <lineage>
        <taxon>Eukaryota</taxon>
        <taxon>Fungi</taxon>
        <taxon>Dikarya</taxon>
        <taxon>Ascomycota</taxon>
        <taxon>Pezizomycotina</taxon>
        <taxon>Sordariomycetes</taxon>
        <taxon>Xylariomycetidae</taxon>
        <taxon>Amphisphaeriales</taxon>
        <taxon>Apiosporaceae</taxon>
        <taxon>Apiospora</taxon>
    </lineage>
</organism>
<dbReference type="Proteomes" id="UP001396898">
    <property type="component" value="Unassembled WGS sequence"/>
</dbReference>
<protein>
    <recommendedName>
        <fullName evidence="7">Large ribosomal subunit protein mL54</fullName>
    </recommendedName>
</protein>
<dbReference type="PANTHER" id="PTHR28595:SF1">
    <property type="entry name" value="LARGE RIBOSOMAL SUBUNIT PROTEIN ML54"/>
    <property type="match status" value="1"/>
</dbReference>
<reference evidence="9 10" key="1">
    <citation type="submission" date="2023-01" db="EMBL/GenBank/DDBJ databases">
        <title>Analysis of 21 Apiospora genomes using comparative genomics revels a genus with tremendous synthesis potential of carbohydrate active enzymes and secondary metabolites.</title>
        <authorList>
            <person name="Sorensen T."/>
        </authorList>
    </citation>
    <scope>NUCLEOTIDE SEQUENCE [LARGE SCALE GENOMIC DNA]</scope>
    <source>
        <strain evidence="9 10">CBS 20057</strain>
    </source>
</reference>
<dbReference type="PANTHER" id="PTHR28595">
    <property type="entry name" value="39S RIBOSOMAL PROTEIN L54, MITOCHONDRIAL"/>
    <property type="match status" value="1"/>
</dbReference>
<gene>
    <name evidence="9" type="ORF">PG991_004372</name>
</gene>
<proteinExistence type="inferred from homology"/>
<comment type="similarity">
    <text evidence="6">Belongs to the mitochondrion-specific ribosomal protein mL54 family.</text>
</comment>
<keyword evidence="4" id="KW-0496">Mitochondrion</keyword>
<evidence type="ECO:0000256" key="4">
    <source>
        <dbReference type="ARBA" id="ARBA00023128"/>
    </source>
</evidence>
<comment type="caution">
    <text evidence="9">The sequence shown here is derived from an EMBL/GenBank/DDBJ whole genome shotgun (WGS) entry which is preliminary data.</text>
</comment>
<keyword evidence="3" id="KW-0689">Ribosomal protein</keyword>
<evidence type="ECO:0000256" key="5">
    <source>
        <dbReference type="ARBA" id="ARBA00023274"/>
    </source>
</evidence>
<evidence type="ECO:0000256" key="1">
    <source>
        <dbReference type="ARBA" id="ARBA00004173"/>
    </source>
</evidence>
<accession>A0ABR1S6J1</accession>
<keyword evidence="10" id="KW-1185">Reference proteome</keyword>
<feature type="compositionally biased region" description="Polar residues" evidence="8">
    <location>
        <begin position="55"/>
        <end position="65"/>
    </location>
</feature>
<evidence type="ECO:0000256" key="6">
    <source>
        <dbReference type="ARBA" id="ARBA00033752"/>
    </source>
</evidence>
<keyword evidence="2" id="KW-0809">Transit peptide</keyword>
<sequence length="220" mass="23761">MICRRCLQRASSGLSRRVVSSAATSAAAGRQSTPFLSLRALSTSLPRLDAPADQQAETPTFSTPLADSPPSPEEAAVGTLSACPAGTVLTGLNYFKNQTDPVALTDDKYPEWLWRCLDVQKKASDATADDAADEFSKSKKQRRLAAKRQRALEARLMAEGNLEALAPKIPLQQQSINMPGNEDGTPEGAVAAAAAREDLRKAMRKERKAKIKESNYLKSM</sequence>
<evidence type="ECO:0000256" key="8">
    <source>
        <dbReference type="SAM" id="MobiDB-lite"/>
    </source>
</evidence>
<dbReference type="Pfam" id="PF08561">
    <property type="entry name" value="Ribosomal_L37"/>
    <property type="match status" value="1"/>
</dbReference>
<dbReference type="EMBL" id="JAQQWI010000007">
    <property type="protein sequence ID" value="KAK8027316.1"/>
    <property type="molecule type" value="Genomic_DNA"/>
</dbReference>
<evidence type="ECO:0000256" key="7">
    <source>
        <dbReference type="ARBA" id="ARBA00035179"/>
    </source>
</evidence>
<evidence type="ECO:0000313" key="9">
    <source>
        <dbReference type="EMBL" id="KAK8027316.1"/>
    </source>
</evidence>
<dbReference type="InterPro" id="IPR013870">
    <property type="entry name" value="Ribosomal_mL54"/>
</dbReference>
<name>A0ABR1S6J1_9PEZI</name>